<reference evidence="3" key="1">
    <citation type="submission" date="2024-02" db="UniProtKB">
        <authorList>
            <consortium name="WormBaseParasite"/>
        </authorList>
    </citation>
    <scope>IDENTIFICATION</scope>
</reference>
<dbReference type="AlphaFoldDB" id="A0AAF3E9M9"/>
<evidence type="ECO:0000256" key="1">
    <source>
        <dbReference type="SAM" id="SignalP"/>
    </source>
</evidence>
<dbReference type="WBParaSite" id="MBELARI_LOCUS10628">
    <property type="protein sequence ID" value="MBELARI_LOCUS10628"/>
    <property type="gene ID" value="MBELARI_LOCUS10628"/>
</dbReference>
<evidence type="ECO:0000313" key="3">
    <source>
        <dbReference type="WBParaSite" id="MBELARI_LOCUS10628"/>
    </source>
</evidence>
<keyword evidence="2" id="KW-1185">Reference proteome</keyword>
<protein>
    <submittedName>
        <fullName evidence="3">Uncharacterized protein</fullName>
    </submittedName>
</protein>
<feature type="chain" id="PRO_5042005006" evidence="1">
    <location>
        <begin position="18"/>
        <end position="194"/>
    </location>
</feature>
<dbReference type="Proteomes" id="UP000887575">
    <property type="component" value="Unassembled WGS sequence"/>
</dbReference>
<sequence length="194" mass="21548">MKISLLVLSILVSFICAAPASFTEIFDSSNWDINAGLKKLNSWLSADEPTAIVQQPQNLEQTCFSKIKASLKTDPGFDQALTKKVKEGKMEDAVEETLAQAGKVCDHDQQKRMIGFFQKYGRTIMNAKAILGEVGQQERVRIKEWVVESNTKALQQYVTEKGVAFLLNPSLSSKLLDVAVSIPTIQMELQNNPI</sequence>
<accession>A0AAF3E9M9</accession>
<proteinExistence type="predicted"/>
<organism evidence="2 3">
    <name type="scientific">Mesorhabditis belari</name>
    <dbReference type="NCBI Taxonomy" id="2138241"/>
    <lineage>
        <taxon>Eukaryota</taxon>
        <taxon>Metazoa</taxon>
        <taxon>Ecdysozoa</taxon>
        <taxon>Nematoda</taxon>
        <taxon>Chromadorea</taxon>
        <taxon>Rhabditida</taxon>
        <taxon>Rhabditina</taxon>
        <taxon>Rhabditomorpha</taxon>
        <taxon>Rhabditoidea</taxon>
        <taxon>Rhabditidae</taxon>
        <taxon>Mesorhabditinae</taxon>
        <taxon>Mesorhabditis</taxon>
    </lineage>
</organism>
<name>A0AAF3E9M9_9BILA</name>
<evidence type="ECO:0000313" key="2">
    <source>
        <dbReference type="Proteomes" id="UP000887575"/>
    </source>
</evidence>
<keyword evidence="1" id="KW-0732">Signal</keyword>
<feature type="signal peptide" evidence="1">
    <location>
        <begin position="1"/>
        <end position="17"/>
    </location>
</feature>